<name>A0ABR1R3B5_9PEZI</name>
<dbReference type="InterPro" id="IPR007867">
    <property type="entry name" value="GMC_OxRtase_C"/>
</dbReference>
<comment type="similarity">
    <text evidence="1">Belongs to the GMC oxidoreductase family.</text>
</comment>
<feature type="domain" description="Glucose-methanol-choline oxidoreductase N-terminal" evidence="3">
    <location>
        <begin position="345"/>
        <end position="359"/>
    </location>
</feature>
<accession>A0ABR1R3B5</accession>
<dbReference type="PROSITE" id="PS00624">
    <property type="entry name" value="GMC_OXRED_2"/>
    <property type="match status" value="1"/>
</dbReference>
<keyword evidence="2" id="KW-0732">Signal</keyword>
<dbReference type="PANTHER" id="PTHR11552">
    <property type="entry name" value="GLUCOSE-METHANOL-CHOLINE GMC OXIDOREDUCTASE"/>
    <property type="match status" value="1"/>
</dbReference>
<feature type="chain" id="PRO_5046698494" description="Glucose-methanol-choline oxidoreductase N-terminal domain-containing protein" evidence="2">
    <location>
        <begin position="20"/>
        <end position="613"/>
    </location>
</feature>
<dbReference type="Pfam" id="PF00732">
    <property type="entry name" value="GMC_oxred_N"/>
    <property type="match status" value="1"/>
</dbReference>
<keyword evidence="5" id="KW-1185">Reference proteome</keyword>
<proteinExistence type="inferred from homology"/>
<dbReference type="Gene3D" id="3.30.560.10">
    <property type="entry name" value="Glucose Oxidase, domain 3"/>
    <property type="match status" value="1"/>
</dbReference>
<gene>
    <name evidence="4" type="ORF">PG991_015163</name>
</gene>
<dbReference type="InterPro" id="IPR000172">
    <property type="entry name" value="GMC_OxRdtase_N"/>
</dbReference>
<evidence type="ECO:0000256" key="1">
    <source>
        <dbReference type="ARBA" id="ARBA00010790"/>
    </source>
</evidence>
<dbReference type="InterPro" id="IPR036188">
    <property type="entry name" value="FAD/NAD-bd_sf"/>
</dbReference>
<evidence type="ECO:0000256" key="2">
    <source>
        <dbReference type="SAM" id="SignalP"/>
    </source>
</evidence>
<dbReference type="PIRSF" id="PIRSF000137">
    <property type="entry name" value="Alcohol_oxidase"/>
    <property type="match status" value="1"/>
</dbReference>
<dbReference type="Proteomes" id="UP001396898">
    <property type="component" value="Unassembled WGS sequence"/>
</dbReference>
<protein>
    <recommendedName>
        <fullName evidence="3">Glucose-methanol-choline oxidoreductase N-terminal domain-containing protein</fullName>
    </recommendedName>
</protein>
<dbReference type="PANTHER" id="PTHR11552:SF80">
    <property type="entry name" value="GMC OXIDOREDUCTASE"/>
    <property type="match status" value="1"/>
</dbReference>
<dbReference type="InterPro" id="IPR012132">
    <property type="entry name" value="GMC_OxRdtase"/>
</dbReference>
<dbReference type="Gene3D" id="3.50.50.60">
    <property type="entry name" value="FAD/NAD(P)-binding domain"/>
    <property type="match status" value="2"/>
</dbReference>
<reference evidence="4 5" key="1">
    <citation type="submission" date="2023-01" db="EMBL/GenBank/DDBJ databases">
        <title>Analysis of 21 Apiospora genomes using comparative genomics revels a genus with tremendous synthesis potential of carbohydrate active enzymes and secondary metabolites.</title>
        <authorList>
            <person name="Sorensen T."/>
        </authorList>
    </citation>
    <scope>NUCLEOTIDE SEQUENCE [LARGE SCALE GENOMIC DNA]</scope>
    <source>
        <strain evidence="4 5">CBS 20057</strain>
    </source>
</reference>
<feature type="signal peptide" evidence="2">
    <location>
        <begin position="1"/>
        <end position="19"/>
    </location>
</feature>
<sequence length="613" mass="66032">MFPRLFGSLVALAATTAVAQDPSASYDYIVVGSGAAGAPLAANLARGGQSVLLLEAGDDQANNPNISSLANFNLATNDDKTRWDFWTKHSEDPERELKYLHMVWRKTDGGFYTGVDPPEGAKQLGIWYPRAGTLGGCAMHNAGVCALPADADWDIIANKTGDESWSATNMRKYWTKMEKNEDLPKGTPGHGFDGWLSTTMGDTAWASENNDMKTMAQQLVEATGGNKSDIATLAKKDMNSPDPNRDHDTGVFSLSAHANKQGMRTGTNTYLKATLANSAKYPLTIQLETLVTKVLFDEEAKEPTAIGVEYLEGKSLYSADPRYDPKAQGKPGRAYAKKEVILSGGAFNTPQILKLSGIGPAAELNTFAIPVVKDLPGVGERVADNYENNLLALAAKPLNGSAGPISVMLRTPTAGGGDAYGRNIYAWCNSFSFEGYWPGYPTEYGPAEYECAFVHMNPKSQAGYVRLRSADPRDTPEINLRFYETGADQDLTEQLDAIKTFRKAFASAPAPITPFQELHPCPNTTLSEEGGCSDAEQKEYLKLQAHSHHVTSGCAIGGDDDAMAVLDSKFRVRGVRNLRVVDGSAFPVVPGAFPVCPTMMLGEKAAEDILAEA</sequence>
<evidence type="ECO:0000313" key="4">
    <source>
        <dbReference type="EMBL" id="KAK7998684.1"/>
    </source>
</evidence>
<dbReference type="EMBL" id="JAQQWI010000021">
    <property type="protein sequence ID" value="KAK7998684.1"/>
    <property type="molecule type" value="Genomic_DNA"/>
</dbReference>
<dbReference type="SUPFAM" id="SSF54373">
    <property type="entry name" value="FAD-linked reductases, C-terminal domain"/>
    <property type="match status" value="1"/>
</dbReference>
<comment type="caution">
    <text evidence="4">The sequence shown here is derived from an EMBL/GenBank/DDBJ whole genome shotgun (WGS) entry which is preliminary data.</text>
</comment>
<evidence type="ECO:0000313" key="5">
    <source>
        <dbReference type="Proteomes" id="UP001396898"/>
    </source>
</evidence>
<dbReference type="Pfam" id="PF05199">
    <property type="entry name" value="GMC_oxred_C"/>
    <property type="match status" value="1"/>
</dbReference>
<evidence type="ECO:0000259" key="3">
    <source>
        <dbReference type="PROSITE" id="PS00624"/>
    </source>
</evidence>
<organism evidence="4 5">
    <name type="scientific">Apiospora marii</name>
    <dbReference type="NCBI Taxonomy" id="335849"/>
    <lineage>
        <taxon>Eukaryota</taxon>
        <taxon>Fungi</taxon>
        <taxon>Dikarya</taxon>
        <taxon>Ascomycota</taxon>
        <taxon>Pezizomycotina</taxon>
        <taxon>Sordariomycetes</taxon>
        <taxon>Xylariomycetidae</taxon>
        <taxon>Amphisphaeriales</taxon>
        <taxon>Apiosporaceae</taxon>
        <taxon>Apiospora</taxon>
    </lineage>
</organism>
<dbReference type="SUPFAM" id="SSF51905">
    <property type="entry name" value="FAD/NAD(P)-binding domain"/>
    <property type="match status" value="1"/>
</dbReference>